<dbReference type="AlphaFoldDB" id="Q73NH9"/>
<keyword evidence="2" id="KW-0238">DNA-binding</keyword>
<evidence type="ECO:0000313" key="6">
    <source>
        <dbReference type="Proteomes" id="UP000008212"/>
    </source>
</evidence>
<evidence type="ECO:0000259" key="4">
    <source>
        <dbReference type="PROSITE" id="PS51898"/>
    </source>
</evidence>
<evidence type="ECO:0000256" key="3">
    <source>
        <dbReference type="ARBA" id="ARBA00023172"/>
    </source>
</evidence>
<dbReference type="PATRIC" id="fig|243275.7.peg.1131"/>
<keyword evidence="3" id="KW-0233">DNA recombination</keyword>
<dbReference type="GO" id="GO:0003677">
    <property type="term" value="F:DNA binding"/>
    <property type="evidence" value="ECO:0007669"/>
    <property type="project" value="UniProtKB-KW"/>
</dbReference>
<sequence length="354" mass="40034">MSVKLWINRNKIYLSIYISGKRWRESTGLTVTTDKAQNKVVMDMAEVLRSKREVSLIAVSNGLSDPALTKITVLEYVKNAAAEKNKKHPLHKVVLWIEKISPTLKMDALTPTWFENFQQTLQRETELSPYTCENYACSLRTLFKKAVRDGVLVKDPTIGVKHIHCPESIKEFLMPEDIRKLAAEPIGGILGADVKKAFLFACCTGLRISDLKSLKWGGVSFEKKTLTKIQQKTKRAVYLPIKDEAIAFLHLLAEENPNRTDEDFIFPHVATTGTNMNQYLIEWGKRAGVRQKIGWHLARHTHATLLLESGADLYTVQKLLGHTKISTTAQYTQVTDRKKKEAIDLLPDYGIVGD</sequence>
<accession>Q73NH9</accession>
<dbReference type="PANTHER" id="PTHR30349:SF64">
    <property type="entry name" value="PROPHAGE INTEGRASE INTD-RELATED"/>
    <property type="match status" value="1"/>
</dbReference>
<protein>
    <submittedName>
        <fullName evidence="5">Site-specific recombinase, phage integrase family</fullName>
    </submittedName>
</protein>
<evidence type="ECO:0000256" key="2">
    <source>
        <dbReference type="ARBA" id="ARBA00023125"/>
    </source>
</evidence>
<dbReference type="InterPro" id="IPR050090">
    <property type="entry name" value="Tyrosine_recombinase_XerCD"/>
</dbReference>
<dbReference type="PANTHER" id="PTHR30349">
    <property type="entry name" value="PHAGE INTEGRASE-RELATED"/>
    <property type="match status" value="1"/>
</dbReference>
<dbReference type="KEGG" id="tde:TDE_1173"/>
<dbReference type="eggNOG" id="COG4974">
    <property type="taxonomic scope" value="Bacteria"/>
</dbReference>
<dbReference type="GO" id="GO:0015074">
    <property type="term" value="P:DNA integration"/>
    <property type="evidence" value="ECO:0007669"/>
    <property type="project" value="InterPro"/>
</dbReference>
<dbReference type="PaxDb" id="243275-TDE_1173"/>
<dbReference type="InterPro" id="IPR025269">
    <property type="entry name" value="SAM-like_dom"/>
</dbReference>
<dbReference type="Pfam" id="PF13102">
    <property type="entry name" value="Phage_int_SAM_5"/>
    <property type="match status" value="1"/>
</dbReference>
<dbReference type="Proteomes" id="UP000008212">
    <property type="component" value="Chromosome"/>
</dbReference>
<dbReference type="InterPro" id="IPR010998">
    <property type="entry name" value="Integrase_recombinase_N"/>
</dbReference>
<keyword evidence="6" id="KW-1185">Reference proteome</keyword>
<dbReference type="EMBL" id="AE017226">
    <property type="protein sequence ID" value="AAS11662.1"/>
    <property type="molecule type" value="Genomic_DNA"/>
</dbReference>
<dbReference type="Gene3D" id="1.10.150.130">
    <property type="match status" value="1"/>
</dbReference>
<dbReference type="GO" id="GO:0006310">
    <property type="term" value="P:DNA recombination"/>
    <property type="evidence" value="ECO:0007669"/>
    <property type="project" value="UniProtKB-KW"/>
</dbReference>
<dbReference type="STRING" id="243275.TDE_1173"/>
<reference evidence="5 6" key="1">
    <citation type="journal article" date="2004" name="Proc. Natl. Acad. Sci. U.S.A.">
        <title>Comparison of the genome of the oral pathogen Treponema denticola with other spirochete genomes.</title>
        <authorList>
            <person name="Seshadri R."/>
            <person name="Myers G.S."/>
            <person name="Tettelin H."/>
            <person name="Eisen J.A."/>
            <person name="Heidelberg J.F."/>
            <person name="Dodson R.J."/>
            <person name="Davidsen T.M."/>
            <person name="DeBoy R.T."/>
            <person name="Fouts D.E."/>
            <person name="Haft D.H."/>
            <person name="Selengut J."/>
            <person name="Ren Q."/>
            <person name="Brinkac L.M."/>
            <person name="Madupu R."/>
            <person name="Kolonay J."/>
            <person name="Durkin S.A."/>
            <person name="Daugherty S.C."/>
            <person name="Shetty J."/>
            <person name="Shvartsbeyn A."/>
            <person name="Gebregeorgis E."/>
            <person name="Geer K."/>
            <person name="Tsegaye G."/>
            <person name="Malek J."/>
            <person name="Ayodeji B."/>
            <person name="Shatsman S."/>
            <person name="McLeod M.P."/>
            <person name="Smajs D."/>
            <person name="Howell J.K."/>
            <person name="Pal S."/>
            <person name="Amin A."/>
            <person name="Vashisth P."/>
            <person name="McNeill T.Z."/>
            <person name="Xiang Q."/>
            <person name="Sodergren E."/>
            <person name="Baca E."/>
            <person name="Weinstock G.M."/>
            <person name="Norris S.J."/>
            <person name="Fraser C.M."/>
            <person name="Paulsen I.T."/>
        </authorList>
    </citation>
    <scope>NUCLEOTIDE SEQUENCE [LARGE SCALE GENOMIC DNA]</scope>
    <source>
        <strain evidence="6">ATCC 35405 / DSM 14222 / CIP 103919 / JCM 8153 / KCTC 15104</strain>
    </source>
</reference>
<dbReference type="GeneID" id="2740070"/>
<dbReference type="InterPro" id="IPR011010">
    <property type="entry name" value="DNA_brk_join_enz"/>
</dbReference>
<dbReference type="OrthoDB" id="9801717at2"/>
<name>Q73NH9_TREDE</name>
<dbReference type="InterPro" id="IPR013762">
    <property type="entry name" value="Integrase-like_cat_sf"/>
</dbReference>
<evidence type="ECO:0000313" key="5">
    <source>
        <dbReference type="EMBL" id="AAS11662.1"/>
    </source>
</evidence>
<dbReference type="CDD" id="cd01185">
    <property type="entry name" value="INTN1_C_like"/>
    <property type="match status" value="1"/>
</dbReference>
<dbReference type="InterPro" id="IPR002104">
    <property type="entry name" value="Integrase_catalytic"/>
</dbReference>
<gene>
    <name evidence="5" type="ordered locus">TDE_1173</name>
</gene>
<dbReference type="RefSeq" id="WP_010956919.1">
    <property type="nucleotide sequence ID" value="NC_002967.9"/>
</dbReference>
<feature type="domain" description="Tyr recombinase" evidence="4">
    <location>
        <begin position="168"/>
        <end position="344"/>
    </location>
</feature>
<organism evidence="5 6">
    <name type="scientific">Treponema denticola (strain ATCC 35405 / DSM 14222 / CIP 103919 / JCM 8153 / KCTC 15104)</name>
    <dbReference type="NCBI Taxonomy" id="243275"/>
    <lineage>
        <taxon>Bacteria</taxon>
        <taxon>Pseudomonadati</taxon>
        <taxon>Spirochaetota</taxon>
        <taxon>Spirochaetia</taxon>
        <taxon>Spirochaetales</taxon>
        <taxon>Treponemataceae</taxon>
        <taxon>Treponema</taxon>
    </lineage>
</organism>
<evidence type="ECO:0000256" key="1">
    <source>
        <dbReference type="ARBA" id="ARBA00008857"/>
    </source>
</evidence>
<dbReference type="HOGENOM" id="CLU_027562_17_5_12"/>
<dbReference type="PROSITE" id="PS51898">
    <property type="entry name" value="TYR_RECOMBINASE"/>
    <property type="match status" value="1"/>
</dbReference>
<dbReference type="SUPFAM" id="SSF56349">
    <property type="entry name" value="DNA breaking-rejoining enzymes"/>
    <property type="match status" value="1"/>
</dbReference>
<proteinExistence type="inferred from homology"/>
<dbReference type="Pfam" id="PF00589">
    <property type="entry name" value="Phage_integrase"/>
    <property type="match status" value="1"/>
</dbReference>
<dbReference type="Gene3D" id="1.10.443.10">
    <property type="entry name" value="Intergrase catalytic core"/>
    <property type="match status" value="1"/>
</dbReference>
<comment type="similarity">
    <text evidence="1">Belongs to the 'phage' integrase family.</text>
</comment>